<protein>
    <submittedName>
        <fullName evidence="1">Uncharacterized protein</fullName>
    </submittedName>
</protein>
<sequence>MAYWLPINAMCFHRFRSFTVVTASKERSSAAGERSRGATAAVADGGAVATPRAATATIIKASSRALDFISRTLHSHRRIELLEGHERFARRAAVDEV</sequence>
<evidence type="ECO:0000313" key="2">
    <source>
        <dbReference type="Proteomes" id="UP001499843"/>
    </source>
</evidence>
<dbReference type="EMBL" id="BAAAQX010000022">
    <property type="protein sequence ID" value="GAA2211722.1"/>
    <property type="molecule type" value="Genomic_DNA"/>
</dbReference>
<evidence type="ECO:0000313" key="1">
    <source>
        <dbReference type="EMBL" id="GAA2211722.1"/>
    </source>
</evidence>
<dbReference type="Proteomes" id="UP001499843">
    <property type="component" value="Unassembled WGS sequence"/>
</dbReference>
<accession>A0ABP5PLK1</accession>
<keyword evidence="2" id="KW-1185">Reference proteome</keyword>
<name>A0ABP5PLK1_9ACTN</name>
<comment type="caution">
    <text evidence="1">The sequence shown here is derived from an EMBL/GenBank/DDBJ whole genome shotgun (WGS) entry which is preliminary data.</text>
</comment>
<gene>
    <name evidence="1" type="ORF">GCM10009850_071820</name>
</gene>
<proteinExistence type="predicted"/>
<reference evidence="2" key="1">
    <citation type="journal article" date="2019" name="Int. J. Syst. Evol. Microbiol.">
        <title>The Global Catalogue of Microorganisms (GCM) 10K type strain sequencing project: providing services to taxonomists for standard genome sequencing and annotation.</title>
        <authorList>
            <consortium name="The Broad Institute Genomics Platform"/>
            <consortium name="The Broad Institute Genome Sequencing Center for Infectious Disease"/>
            <person name="Wu L."/>
            <person name="Ma J."/>
        </authorList>
    </citation>
    <scope>NUCLEOTIDE SEQUENCE [LARGE SCALE GENOMIC DNA]</scope>
    <source>
        <strain evidence="2">JCM 16114</strain>
    </source>
</reference>
<organism evidence="1 2">
    <name type="scientific">Nonomuraea monospora</name>
    <dbReference type="NCBI Taxonomy" id="568818"/>
    <lineage>
        <taxon>Bacteria</taxon>
        <taxon>Bacillati</taxon>
        <taxon>Actinomycetota</taxon>
        <taxon>Actinomycetes</taxon>
        <taxon>Streptosporangiales</taxon>
        <taxon>Streptosporangiaceae</taxon>
        <taxon>Nonomuraea</taxon>
    </lineage>
</organism>